<keyword evidence="1" id="KW-1133">Transmembrane helix</keyword>
<dbReference type="OrthoDB" id="151362at2"/>
<keyword evidence="3" id="KW-1185">Reference proteome</keyword>
<evidence type="ECO:0000313" key="3">
    <source>
        <dbReference type="Proteomes" id="UP000322530"/>
    </source>
</evidence>
<keyword evidence="1" id="KW-0472">Membrane</keyword>
<protein>
    <submittedName>
        <fullName evidence="2">Uncharacterized protein</fullName>
    </submittedName>
</protein>
<accession>A0A5A5TI40</accession>
<keyword evidence="1" id="KW-0812">Transmembrane</keyword>
<dbReference type="EMBL" id="BIXY01000089">
    <property type="protein sequence ID" value="GCF10982.1"/>
    <property type="molecule type" value="Genomic_DNA"/>
</dbReference>
<dbReference type="RefSeq" id="WP_149403834.1">
    <property type="nucleotide sequence ID" value="NZ_BIXY01000089.1"/>
</dbReference>
<dbReference type="InterPro" id="IPR008928">
    <property type="entry name" value="6-hairpin_glycosidase_sf"/>
</dbReference>
<dbReference type="AlphaFoldDB" id="A0A5A5TI40"/>
<comment type="caution">
    <text evidence="2">The sequence shown here is derived from an EMBL/GenBank/DDBJ whole genome shotgun (WGS) entry which is preliminary data.</text>
</comment>
<dbReference type="GO" id="GO:0005975">
    <property type="term" value="P:carbohydrate metabolic process"/>
    <property type="evidence" value="ECO:0007669"/>
    <property type="project" value="InterPro"/>
</dbReference>
<gene>
    <name evidence="2" type="ORF">KDI_45460</name>
</gene>
<dbReference type="Proteomes" id="UP000322530">
    <property type="component" value="Unassembled WGS sequence"/>
</dbReference>
<feature type="transmembrane region" description="Helical" evidence="1">
    <location>
        <begin position="30"/>
        <end position="51"/>
    </location>
</feature>
<proteinExistence type="predicted"/>
<sequence>MNQLQTRPPQEEPESSLWRRYRASKKARQITSALLFGLPIVVLITLMYTVFIRPPFDPKAGLHISPPIGVRTNDLDVLSAEVLQDMNAHSWDGQHQTTLINWRKSDPAQVNCGPEHCDQRGHSTRQDSANDLRLLENMYWYRARHPGDTSLDTFIARILPTVQRGWGHTILNKGWVYFELLRMRDYSGAIAYWNQTLQGWATSEYQHLDHTLGIQHGRIDTSAGAVKAPLQDGYRVDHALETGLALVDAGTRFQHPEWITAGKRDVAEVIKQAYNPQYHLFGRIYLIHDRRFGANRLMDTQARMGETGQEIEALMRTGAYTHTNAYLSLAKDMLDGLEHSPLRDPVNGGFYFKIFLGPYMGEKAGFVDKTIKEARQLHVLIAVHLANQVFHQRWLGLEQDLIHVATQRLFLPAPVPGFTYRIQLNGQLYPCPSCVAPHVEDWVTSEADNIALEAMQTVLTHP</sequence>
<dbReference type="SUPFAM" id="SSF48208">
    <property type="entry name" value="Six-hairpin glycosidases"/>
    <property type="match status" value="1"/>
</dbReference>
<name>A0A5A5TI40_9CHLR</name>
<evidence type="ECO:0000313" key="2">
    <source>
        <dbReference type="EMBL" id="GCF10982.1"/>
    </source>
</evidence>
<organism evidence="2 3">
    <name type="scientific">Dictyobacter arantiisoli</name>
    <dbReference type="NCBI Taxonomy" id="2014874"/>
    <lineage>
        <taxon>Bacteria</taxon>
        <taxon>Bacillati</taxon>
        <taxon>Chloroflexota</taxon>
        <taxon>Ktedonobacteria</taxon>
        <taxon>Ktedonobacterales</taxon>
        <taxon>Dictyobacteraceae</taxon>
        <taxon>Dictyobacter</taxon>
    </lineage>
</organism>
<evidence type="ECO:0000256" key="1">
    <source>
        <dbReference type="SAM" id="Phobius"/>
    </source>
</evidence>
<reference evidence="2 3" key="1">
    <citation type="submission" date="2019-01" db="EMBL/GenBank/DDBJ databases">
        <title>Draft genome sequence of Dictyobacter sp. Uno17.</title>
        <authorList>
            <person name="Wang C.M."/>
            <person name="Zheng Y."/>
            <person name="Sakai Y."/>
            <person name="Abe K."/>
            <person name="Yokota A."/>
            <person name="Yabe S."/>
        </authorList>
    </citation>
    <scope>NUCLEOTIDE SEQUENCE [LARGE SCALE GENOMIC DNA]</scope>
    <source>
        <strain evidence="2 3">Uno17</strain>
    </source>
</reference>